<protein>
    <submittedName>
        <fullName evidence="2">DNA primase (Bacterial type)</fullName>
    </submittedName>
</protein>
<dbReference type="Proteomes" id="UP000254343">
    <property type="component" value="Unassembled WGS sequence"/>
</dbReference>
<dbReference type="PIRSF" id="PIRSF036054">
    <property type="entry name" value="UCP036054"/>
    <property type="match status" value="1"/>
</dbReference>
<evidence type="ECO:0000259" key="1">
    <source>
        <dbReference type="Pfam" id="PF13154"/>
    </source>
</evidence>
<dbReference type="InterPro" id="IPR025054">
    <property type="entry name" value="DUF3991"/>
</dbReference>
<feature type="domain" description="DUF3991" evidence="1">
    <location>
        <begin position="137"/>
        <end position="204"/>
    </location>
</feature>
<dbReference type="Pfam" id="PF13154">
    <property type="entry name" value="DUF3991"/>
    <property type="match status" value="1"/>
</dbReference>
<proteinExistence type="predicted"/>
<dbReference type="AlphaFoldDB" id="A0A381AYP4"/>
<sequence>MARDVRPVKVMEKSEIEELRARVGCAALLQQDGWKVDLKESTRRAVKYRRDAKIIIVIHNDRGWFDPLSTAKGDVFDLAEHLGAQGFAQACAHVASLIGFVPSPPAWQREPRPTTLHPIADRWMRRGIPRPGSPAWRYLTVERGIPDTIVAVAVEQGLLREGPQGSMWAAHRRVDGALVGWEERGSQWRGFATGGAKELFRFGPAAASRVCVTEAAIDAISLAAIQVLRPDTLFVSTGGGWSPASEEAIRGLAMRADARLVAATDNNRQGDVYAERLRVIAAETGASYARSRPRAGDWNDDLKILVGRLAEEPVAAAG</sequence>
<accession>A0A381AYP4</accession>
<dbReference type="EMBL" id="UIGB01000002">
    <property type="protein sequence ID" value="SUW28055.1"/>
    <property type="molecule type" value="Genomic_DNA"/>
</dbReference>
<gene>
    <name evidence="2" type="ORF">NCTC12722_04092</name>
</gene>
<dbReference type="InterPro" id="IPR017041">
    <property type="entry name" value="UCP036054"/>
</dbReference>
<organism evidence="2 3">
    <name type="scientific">Afipia felis</name>
    <name type="common">Cat scratch disease bacillus</name>
    <dbReference type="NCBI Taxonomy" id="1035"/>
    <lineage>
        <taxon>Bacteria</taxon>
        <taxon>Pseudomonadati</taxon>
        <taxon>Pseudomonadota</taxon>
        <taxon>Alphaproteobacteria</taxon>
        <taxon>Hyphomicrobiales</taxon>
        <taxon>Nitrobacteraceae</taxon>
        <taxon>Afipia</taxon>
    </lineage>
</organism>
<dbReference type="Pfam" id="PF13155">
    <property type="entry name" value="Toprim_2"/>
    <property type="match status" value="1"/>
</dbReference>
<evidence type="ECO:0000313" key="3">
    <source>
        <dbReference type="Proteomes" id="UP000254343"/>
    </source>
</evidence>
<reference evidence="2 3" key="1">
    <citation type="submission" date="2018-06" db="EMBL/GenBank/DDBJ databases">
        <authorList>
            <consortium name="Pathogen Informatics"/>
            <person name="Doyle S."/>
        </authorList>
    </citation>
    <scope>NUCLEOTIDE SEQUENCE [LARGE SCALE GENOMIC DNA]</scope>
    <source>
        <strain evidence="2 3">NCTC12722</strain>
    </source>
</reference>
<name>A0A381AYP4_AFIFE</name>
<dbReference type="CDD" id="cd00188">
    <property type="entry name" value="TOPRIM"/>
    <property type="match status" value="1"/>
</dbReference>
<evidence type="ECO:0000313" key="2">
    <source>
        <dbReference type="EMBL" id="SUW28055.1"/>
    </source>
</evidence>